<dbReference type="InterPro" id="IPR042264">
    <property type="entry name" value="DPH1/DPH2_2"/>
</dbReference>
<dbReference type="FunFam" id="3.40.50.11850:FF:000001">
    <property type="entry name" value="2-(3-amino-3-carboxypropyl)histidine synthase subunit 1"/>
    <property type="match status" value="1"/>
</dbReference>
<dbReference type="SFLD" id="SFLDS00032">
    <property type="entry name" value="Radical_SAM_3-amino-3-carboxyp"/>
    <property type="match status" value="1"/>
</dbReference>
<keyword evidence="7" id="KW-0808">Transferase</keyword>
<dbReference type="GO" id="GO:0051536">
    <property type="term" value="F:iron-sulfur cluster binding"/>
    <property type="evidence" value="ECO:0007669"/>
    <property type="project" value="UniProtKB-KW"/>
</dbReference>
<reference evidence="17 18" key="1">
    <citation type="submission" date="2015-01" db="EMBL/GenBank/DDBJ databases">
        <title>Evolution of Trichinella species and genotypes.</title>
        <authorList>
            <person name="Korhonen P.K."/>
            <person name="Edoardo P."/>
            <person name="Giuseppe L.R."/>
            <person name="Gasser R.B."/>
        </authorList>
    </citation>
    <scope>NUCLEOTIDE SEQUENCE [LARGE SCALE GENOMIC DNA]</scope>
    <source>
        <strain evidence="17">ISS3</strain>
    </source>
</reference>
<keyword evidence="10" id="KW-0408">Iron</keyword>
<keyword evidence="11" id="KW-0411">Iron-sulfur</keyword>
<accession>A0A0V1BTC5</accession>
<dbReference type="InterPro" id="IPR042263">
    <property type="entry name" value="DPH1/DPH2_1"/>
</dbReference>
<evidence type="ECO:0000256" key="10">
    <source>
        <dbReference type="ARBA" id="ARBA00023004"/>
    </source>
</evidence>
<dbReference type="GO" id="GO:0017183">
    <property type="term" value="P:protein histidyl modification to diphthamide"/>
    <property type="evidence" value="ECO:0007669"/>
    <property type="project" value="UniProtKB-UniPathway"/>
</dbReference>
<feature type="transmembrane region" description="Helical" evidence="16">
    <location>
        <begin position="260"/>
        <end position="278"/>
    </location>
</feature>
<evidence type="ECO:0000256" key="16">
    <source>
        <dbReference type="SAM" id="Phobius"/>
    </source>
</evidence>
<evidence type="ECO:0000256" key="6">
    <source>
        <dbReference type="ARBA" id="ARBA00021915"/>
    </source>
</evidence>
<dbReference type="Pfam" id="PF01866">
    <property type="entry name" value="Diphthamide_syn"/>
    <property type="match status" value="1"/>
</dbReference>
<comment type="pathway">
    <text evidence="2">Protein modification; peptidyl-diphthamide biosynthesis.</text>
</comment>
<feature type="transmembrane region" description="Helical" evidence="16">
    <location>
        <begin position="290"/>
        <end position="318"/>
    </location>
</feature>
<evidence type="ECO:0000256" key="12">
    <source>
        <dbReference type="ARBA" id="ARBA00031690"/>
    </source>
</evidence>
<dbReference type="Proteomes" id="UP000054776">
    <property type="component" value="Unassembled WGS sequence"/>
</dbReference>
<keyword evidence="9" id="KW-0479">Metal-binding</keyword>
<keyword evidence="16" id="KW-0812">Transmembrane</keyword>
<organism evidence="17 18">
    <name type="scientific">Trichinella spiralis</name>
    <name type="common">Trichina worm</name>
    <dbReference type="NCBI Taxonomy" id="6334"/>
    <lineage>
        <taxon>Eukaryota</taxon>
        <taxon>Metazoa</taxon>
        <taxon>Ecdysozoa</taxon>
        <taxon>Nematoda</taxon>
        <taxon>Enoplea</taxon>
        <taxon>Dorylaimia</taxon>
        <taxon>Trichinellida</taxon>
        <taxon>Trichinellidae</taxon>
        <taxon>Trichinella</taxon>
    </lineage>
</organism>
<dbReference type="OrthoDB" id="1649088at2759"/>
<comment type="catalytic activity">
    <reaction evidence="15">
        <text>L-histidyl-[translation elongation factor 2] + S-adenosyl-L-methionine = 2-[(3S)-amino-3-carboxypropyl]-L-histidyl-[translation elongation factor 2] + S-methyl-5'-thioadenosine + H(+)</text>
        <dbReference type="Rhea" id="RHEA:36783"/>
        <dbReference type="Rhea" id="RHEA-COMP:9748"/>
        <dbReference type="Rhea" id="RHEA-COMP:9749"/>
        <dbReference type="ChEBI" id="CHEBI:15378"/>
        <dbReference type="ChEBI" id="CHEBI:17509"/>
        <dbReference type="ChEBI" id="CHEBI:29979"/>
        <dbReference type="ChEBI" id="CHEBI:59789"/>
        <dbReference type="ChEBI" id="CHEBI:73995"/>
        <dbReference type="EC" id="2.5.1.108"/>
    </reaction>
</comment>
<evidence type="ECO:0000256" key="11">
    <source>
        <dbReference type="ARBA" id="ARBA00023014"/>
    </source>
</evidence>
<keyword evidence="16" id="KW-1133">Transmembrane helix</keyword>
<evidence type="ECO:0000256" key="4">
    <source>
        <dbReference type="ARBA" id="ARBA00010173"/>
    </source>
</evidence>
<dbReference type="STRING" id="6334.A0A0V1BTC5"/>
<dbReference type="PANTHER" id="PTHR10762:SF1">
    <property type="entry name" value="2-(3-AMINO-3-CARBOXYPROPYL)HISTIDINE SYNTHASE SUBUNIT 1"/>
    <property type="match status" value="1"/>
</dbReference>
<dbReference type="Gene3D" id="3.40.50.11860">
    <property type="entry name" value="Diphthamide synthesis DPH1/DPH2 domain 3"/>
    <property type="match status" value="1"/>
</dbReference>
<keyword evidence="18" id="KW-1185">Reference proteome</keyword>
<evidence type="ECO:0000256" key="5">
    <source>
        <dbReference type="ARBA" id="ARBA00012221"/>
    </source>
</evidence>
<protein>
    <recommendedName>
        <fullName evidence="6">2-(3-amino-3-carboxypropyl)histidine synthase subunit 1</fullName>
        <ecNumber evidence="5">2.5.1.108</ecNumber>
    </recommendedName>
    <alternativeName>
        <fullName evidence="13">Diphthamide biosynthesis protein 1</fullName>
    </alternativeName>
    <alternativeName>
        <fullName evidence="14">Diphtheria toxin resistance protein 1</fullName>
    </alternativeName>
    <alternativeName>
        <fullName evidence="12">S-adenosyl-L-methionine:L-histidine 3-amino-3-carboxypropyltransferase 1</fullName>
    </alternativeName>
</protein>
<evidence type="ECO:0000256" key="14">
    <source>
        <dbReference type="ARBA" id="ARBA00032789"/>
    </source>
</evidence>
<dbReference type="FunFam" id="3.40.50.11860:FF:000001">
    <property type="entry name" value="2-(3-amino-3-carboxypropyl)histidine synthase subunit 2"/>
    <property type="match status" value="1"/>
</dbReference>
<dbReference type="FunFam" id="3.40.50.11840:FF:000001">
    <property type="entry name" value="2-(3-amino-3-carboxypropyl)histidine synthase subunit 1"/>
    <property type="match status" value="1"/>
</dbReference>
<dbReference type="AlphaFoldDB" id="A0A0V1BTC5"/>
<evidence type="ECO:0000256" key="15">
    <source>
        <dbReference type="ARBA" id="ARBA00048403"/>
    </source>
</evidence>
<sequence length="806" mass="92877">MNNNNCCYMEKLCAHLSLENFQNITLHSSHNNVYAYAEVEAMSTHNNDRLNFGKDQLLLPVHCLVQQLIEIELTLIDHYHKRNLSKESFDCFSTSQTAIDKMDASIFYNIQHLSEAYKMIIYLHAHSLALRLAACHTIDLAVICAGHVWKKTIVNKDHFTLKSMKKIHSKNNNRLMRSRLDKNRFMTMWFVVCMVCMVGFCVVNIIHSLQMLIHRHDFDIHMPFTLLITVLVEFIVKSIGMIFLDFGLTYSRSTIPIRTLFILSPAFAVLTIAALRYLGYSYLVLWLDPVLTICTCFILSVLSILSAADYISVLLMAVPKEVKLENFESKFKLRFPGEKFHQLHVWADTKNHFNLSVHMRFKKSENYLQNFQSIKSFFSEHGITMAVLQPEFEKATTDSGNECLFEKKSEIIETKEVLKQSFFMRRSIVRGIPVEILEDERLNAAVNMLPSNYDFEIHKTIWKIRREKIKRVYLQFPEGLLLFSCLIADILEEFGPCETVISCDVVYGACCVDDYAAKAFDCDLLVHYGHSCLIPVQDTTGCSVLYVFVSIKFDTGHFIDTVRHNFNPNSRLALVSTVQFISSLQAARKALSNDFKIELPQVAPLSPGEVLGCTAPRFNENMDAVIFVGDGRFHLESVMIANPDVPAFNFISCEKYDPYGKKCFREHYDHKTMQKQRRLSVEMASNCKKFGLICGALGRQGNIRIMETVRDQLLASCREVFEFVMSEISLEKLSSWVQIACPRLSIDWGLQFIKPVITPYELMVAMDGIKWQKQYPMDYYAFESLGPWTNNFGRRTKQRVKMRCTK</sequence>
<dbReference type="eggNOG" id="KOG2648">
    <property type="taxonomic scope" value="Eukaryota"/>
</dbReference>
<name>A0A0V1BTC5_TRISP</name>
<keyword evidence="8" id="KW-0949">S-adenosyl-L-methionine</keyword>
<dbReference type="InterPro" id="IPR042265">
    <property type="entry name" value="DPH1/DPH2_3"/>
</dbReference>
<comment type="similarity">
    <text evidence="4">Belongs to the DPH1/DPH2 family. DPH1 subfamily.</text>
</comment>
<comment type="similarity">
    <text evidence="3">Belongs to the DPH1/DPH2 family. DPH2 subfamily.</text>
</comment>
<dbReference type="GO" id="GO:0090560">
    <property type="term" value="F:2-(3-amino-3-carboxypropyl)histidine synthase activity"/>
    <property type="evidence" value="ECO:0007669"/>
    <property type="project" value="UniProtKB-EC"/>
</dbReference>
<evidence type="ECO:0000256" key="3">
    <source>
        <dbReference type="ARBA" id="ARBA00006179"/>
    </source>
</evidence>
<evidence type="ECO:0000313" key="18">
    <source>
        <dbReference type="Proteomes" id="UP000054776"/>
    </source>
</evidence>
<dbReference type="UniPathway" id="UPA00559"/>
<proteinExistence type="inferred from homology"/>
<evidence type="ECO:0000256" key="7">
    <source>
        <dbReference type="ARBA" id="ARBA00022679"/>
    </source>
</evidence>
<evidence type="ECO:0000256" key="8">
    <source>
        <dbReference type="ARBA" id="ARBA00022691"/>
    </source>
</evidence>
<dbReference type="Gene3D" id="3.40.50.11850">
    <property type="entry name" value="Diphthamide synthesis DPH1/DPH2 domain 2"/>
    <property type="match status" value="1"/>
</dbReference>
<dbReference type="EC" id="2.5.1.108" evidence="5"/>
<dbReference type="InParanoid" id="A0A0V1BTC5"/>
<dbReference type="GO" id="GO:0046872">
    <property type="term" value="F:metal ion binding"/>
    <property type="evidence" value="ECO:0007669"/>
    <property type="project" value="UniProtKB-KW"/>
</dbReference>
<dbReference type="EMBL" id="JYDH01000014">
    <property type="protein sequence ID" value="KRY40072.1"/>
    <property type="molecule type" value="Genomic_DNA"/>
</dbReference>
<evidence type="ECO:0000256" key="2">
    <source>
        <dbReference type="ARBA" id="ARBA00005156"/>
    </source>
</evidence>
<comment type="caution">
    <text evidence="17">The sequence shown here is derived from an EMBL/GenBank/DDBJ whole genome shotgun (WGS) entry which is preliminary data.</text>
</comment>
<gene>
    <name evidence="17" type="primary">dph1</name>
    <name evidence="17" type="ORF">T01_15193</name>
</gene>
<feature type="transmembrane region" description="Helical" evidence="16">
    <location>
        <begin position="226"/>
        <end position="248"/>
    </location>
</feature>
<evidence type="ECO:0000313" key="17">
    <source>
        <dbReference type="EMBL" id="KRY40072.1"/>
    </source>
</evidence>
<keyword evidence="16" id="KW-0472">Membrane</keyword>
<dbReference type="InterPro" id="IPR016435">
    <property type="entry name" value="DPH1/DPH2"/>
</dbReference>
<comment type="cofactor">
    <cofactor evidence="1">
        <name>[4Fe-4S] cluster</name>
        <dbReference type="ChEBI" id="CHEBI:49883"/>
    </cofactor>
</comment>
<dbReference type="Gene3D" id="3.40.50.11840">
    <property type="entry name" value="Diphthamide synthesis DPH1/DPH2 domain 1"/>
    <property type="match status" value="1"/>
</dbReference>
<evidence type="ECO:0000256" key="9">
    <source>
        <dbReference type="ARBA" id="ARBA00022723"/>
    </source>
</evidence>
<evidence type="ECO:0000256" key="13">
    <source>
        <dbReference type="ARBA" id="ARBA00032574"/>
    </source>
</evidence>
<feature type="transmembrane region" description="Helical" evidence="16">
    <location>
        <begin position="185"/>
        <end position="206"/>
    </location>
</feature>
<evidence type="ECO:0000256" key="1">
    <source>
        <dbReference type="ARBA" id="ARBA00001966"/>
    </source>
</evidence>
<dbReference type="eggNOG" id="KOG1483">
    <property type="taxonomic scope" value="Eukaryota"/>
</dbReference>
<dbReference type="PANTHER" id="PTHR10762">
    <property type="entry name" value="DIPHTHAMIDE BIOSYNTHESIS PROTEIN"/>
    <property type="match status" value="1"/>
</dbReference>
<dbReference type="NCBIfam" id="TIGR00322">
    <property type="entry name" value="diphth2_R"/>
    <property type="match status" value="1"/>
</dbReference>